<dbReference type="Gene3D" id="3.20.20.70">
    <property type="entry name" value="Aldolase class I"/>
    <property type="match status" value="1"/>
</dbReference>
<dbReference type="InterPro" id="IPR004651">
    <property type="entry name" value="HisF"/>
</dbReference>
<evidence type="ECO:0000256" key="1">
    <source>
        <dbReference type="ARBA" id="ARBA00004496"/>
    </source>
</evidence>
<evidence type="ECO:0000256" key="10">
    <source>
        <dbReference type="ARBA" id="ARBA00047838"/>
    </source>
</evidence>
<dbReference type="Pfam" id="PF00977">
    <property type="entry name" value="His_biosynth"/>
    <property type="match status" value="1"/>
</dbReference>
<evidence type="ECO:0000256" key="11">
    <source>
        <dbReference type="HAMAP-Rule" id="MF_01013"/>
    </source>
</evidence>
<dbReference type="SUPFAM" id="SSF51366">
    <property type="entry name" value="Ribulose-phoshate binding barrel"/>
    <property type="match status" value="1"/>
</dbReference>
<dbReference type="GO" id="GO:0005737">
    <property type="term" value="C:cytoplasm"/>
    <property type="evidence" value="ECO:0007669"/>
    <property type="project" value="UniProtKB-SubCell"/>
</dbReference>
<organism evidence="13 14">
    <name type="scientific">Marinilabilia rubra</name>
    <dbReference type="NCBI Taxonomy" id="2162893"/>
    <lineage>
        <taxon>Bacteria</taxon>
        <taxon>Pseudomonadati</taxon>
        <taxon>Bacteroidota</taxon>
        <taxon>Bacteroidia</taxon>
        <taxon>Marinilabiliales</taxon>
        <taxon>Marinilabiliaceae</taxon>
        <taxon>Marinilabilia</taxon>
    </lineage>
</organism>
<feature type="active site" evidence="11">
    <location>
        <position position="130"/>
    </location>
</feature>
<dbReference type="EC" id="4.3.2.10" evidence="11"/>
<dbReference type="InterPro" id="IPR013785">
    <property type="entry name" value="Aldolase_TIM"/>
</dbReference>
<evidence type="ECO:0000313" key="14">
    <source>
        <dbReference type="Proteomes" id="UP000244956"/>
    </source>
</evidence>
<comment type="pathway">
    <text evidence="2 11">Amino-acid biosynthesis; L-histidine biosynthesis; L-histidine from 5-phospho-alpha-D-ribose 1-diphosphate: step 5/9.</text>
</comment>
<name>A0A2U2BDT4_9BACT</name>
<keyword evidence="14" id="KW-1185">Reference proteome</keyword>
<evidence type="ECO:0000256" key="2">
    <source>
        <dbReference type="ARBA" id="ARBA00005091"/>
    </source>
</evidence>
<comment type="similarity">
    <text evidence="3 11 12">Belongs to the HisA/HisF family.</text>
</comment>
<evidence type="ECO:0000256" key="3">
    <source>
        <dbReference type="ARBA" id="ARBA00009667"/>
    </source>
</evidence>
<keyword evidence="7 11" id="KW-0368">Histidine biosynthesis</keyword>
<dbReference type="UniPathway" id="UPA00031">
    <property type="reaction ID" value="UER00010"/>
</dbReference>
<dbReference type="FunFam" id="3.20.20.70:FF:000006">
    <property type="entry name" value="Imidazole glycerol phosphate synthase subunit HisF"/>
    <property type="match status" value="1"/>
</dbReference>
<evidence type="ECO:0000256" key="4">
    <source>
        <dbReference type="ARBA" id="ARBA00011152"/>
    </source>
</evidence>
<dbReference type="RefSeq" id="WP_109262689.1">
    <property type="nucleotide sequence ID" value="NZ_QEWP01000001.1"/>
</dbReference>
<keyword evidence="8 11" id="KW-0456">Lyase</keyword>
<evidence type="ECO:0000256" key="7">
    <source>
        <dbReference type="ARBA" id="ARBA00023102"/>
    </source>
</evidence>
<dbReference type="PANTHER" id="PTHR21235:SF2">
    <property type="entry name" value="IMIDAZOLE GLYCEROL PHOSPHATE SYNTHASE HISHF"/>
    <property type="match status" value="1"/>
</dbReference>
<protein>
    <recommendedName>
        <fullName evidence="11">Imidazole glycerol phosphate synthase subunit HisF</fullName>
        <ecNumber evidence="11">4.3.2.10</ecNumber>
    </recommendedName>
    <alternativeName>
        <fullName evidence="11">IGP synthase cyclase subunit</fullName>
    </alternativeName>
    <alternativeName>
        <fullName evidence="11">IGP synthase subunit HisF</fullName>
    </alternativeName>
    <alternativeName>
        <fullName evidence="11">ImGP synthase subunit HisF</fullName>
        <shortName evidence="11">IGPS subunit HisF</shortName>
    </alternativeName>
</protein>
<keyword evidence="6 11" id="KW-0028">Amino-acid biosynthesis</keyword>
<evidence type="ECO:0000256" key="12">
    <source>
        <dbReference type="RuleBase" id="RU003657"/>
    </source>
</evidence>
<dbReference type="CDD" id="cd04731">
    <property type="entry name" value="HisF"/>
    <property type="match status" value="1"/>
</dbReference>
<reference evidence="13 14" key="1">
    <citation type="submission" date="2018-05" db="EMBL/GenBank/DDBJ databases">
        <title>Marinilabilia rubrum sp. nov., isolated from saltern sediment.</title>
        <authorList>
            <person name="Zhang R."/>
        </authorList>
    </citation>
    <scope>NUCLEOTIDE SEQUENCE [LARGE SCALE GENOMIC DNA]</scope>
    <source>
        <strain evidence="13 14">WTE16</strain>
    </source>
</reference>
<comment type="catalytic activity">
    <reaction evidence="10 11">
        <text>5-[(5-phospho-1-deoxy-D-ribulos-1-ylimino)methylamino]-1-(5-phospho-beta-D-ribosyl)imidazole-4-carboxamide + L-glutamine = D-erythro-1-(imidazol-4-yl)glycerol 3-phosphate + 5-amino-1-(5-phospho-beta-D-ribosyl)imidazole-4-carboxamide + L-glutamate + H(+)</text>
        <dbReference type="Rhea" id="RHEA:24793"/>
        <dbReference type="ChEBI" id="CHEBI:15378"/>
        <dbReference type="ChEBI" id="CHEBI:29985"/>
        <dbReference type="ChEBI" id="CHEBI:58278"/>
        <dbReference type="ChEBI" id="CHEBI:58359"/>
        <dbReference type="ChEBI" id="CHEBI:58475"/>
        <dbReference type="ChEBI" id="CHEBI:58525"/>
        <dbReference type="EC" id="4.3.2.10"/>
    </reaction>
</comment>
<evidence type="ECO:0000313" key="13">
    <source>
        <dbReference type="EMBL" id="PWE01235.1"/>
    </source>
</evidence>
<evidence type="ECO:0000256" key="8">
    <source>
        <dbReference type="ARBA" id="ARBA00023239"/>
    </source>
</evidence>
<dbReference type="EMBL" id="QEWP01000001">
    <property type="protein sequence ID" value="PWE01235.1"/>
    <property type="molecule type" value="Genomic_DNA"/>
</dbReference>
<dbReference type="AlphaFoldDB" id="A0A2U2BDT4"/>
<sequence length="251" mass="27111">MLAKRIIPCLDIRNGQTVKGVKFLDIKEVGDPVELGALYAEQGADELVFLDITASHEKRKTFVDLVKRIAQHINIPFTVGGGISELSDADALLNAGADKISINSSAVKNPQLISDMARHFGSQFVVAAIDAKQLQGDEWTVTVNGGRIPTDKRLFSWAKEAEERGAGEILFTSMDHDGVKQGFANEALAKLSDERGIPIIASGGAGAKEHFKDVFTIGKADAGLAASIFHFNEIPVPELKDYLIKEGITIR</sequence>
<comment type="caution">
    <text evidence="13">The sequence shown here is derived from an EMBL/GenBank/DDBJ whole genome shotgun (WGS) entry which is preliminary data.</text>
</comment>
<dbReference type="HAMAP" id="MF_01013">
    <property type="entry name" value="HisF"/>
    <property type="match status" value="1"/>
</dbReference>
<dbReference type="GO" id="GO:0000107">
    <property type="term" value="F:imidazoleglycerol-phosphate synthase activity"/>
    <property type="evidence" value="ECO:0007669"/>
    <property type="project" value="UniProtKB-UniRule"/>
</dbReference>
<comment type="subcellular location">
    <subcellularLocation>
        <location evidence="1 11">Cytoplasm</location>
    </subcellularLocation>
</comment>
<feature type="active site" evidence="11">
    <location>
        <position position="11"/>
    </location>
</feature>
<dbReference type="OrthoDB" id="9781903at2"/>
<comment type="function">
    <text evidence="9 11">IGPS catalyzes the conversion of PRFAR and glutamine to IGP, AICAR and glutamate. The HisF subunit catalyzes the cyclization activity that produces IGP and AICAR from PRFAR using the ammonia provided by the HisH subunit.</text>
</comment>
<gene>
    <name evidence="11" type="primary">hisF</name>
    <name evidence="13" type="ORF">DDZ16_01745</name>
</gene>
<dbReference type="Proteomes" id="UP000244956">
    <property type="component" value="Unassembled WGS sequence"/>
</dbReference>
<dbReference type="NCBIfam" id="TIGR00735">
    <property type="entry name" value="hisF"/>
    <property type="match status" value="1"/>
</dbReference>
<dbReference type="InterPro" id="IPR050064">
    <property type="entry name" value="IGPS_HisA/HisF"/>
</dbReference>
<proteinExistence type="inferred from homology"/>
<dbReference type="GO" id="GO:0000105">
    <property type="term" value="P:L-histidine biosynthetic process"/>
    <property type="evidence" value="ECO:0007669"/>
    <property type="project" value="UniProtKB-UniRule"/>
</dbReference>
<accession>A0A2U2BDT4</accession>
<dbReference type="GO" id="GO:0016829">
    <property type="term" value="F:lyase activity"/>
    <property type="evidence" value="ECO:0007669"/>
    <property type="project" value="UniProtKB-KW"/>
</dbReference>
<keyword evidence="5 11" id="KW-0963">Cytoplasm</keyword>
<evidence type="ECO:0000256" key="5">
    <source>
        <dbReference type="ARBA" id="ARBA00022490"/>
    </source>
</evidence>
<comment type="subunit">
    <text evidence="4 11">Heterodimer of HisH and HisF.</text>
</comment>
<dbReference type="InterPro" id="IPR006062">
    <property type="entry name" value="His_biosynth"/>
</dbReference>
<evidence type="ECO:0000256" key="9">
    <source>
        <dbReference type="ARBA" id="ARBA00025475"/>
    </source>
</evidence>
<dbReference type="InterPro" id="IPR011060">
    <property type="entry name" value="RibuloseP-bd_barrel"/>
</dbReference>
<evidence type="ECO:0000256" key="6">
    <source>
        <dbReference type="ARBA" id="ARBA00022605"/>
    </source>
</evidence>
<dbReference type="PANTHER" id="PTHR21235">
    <property type="entry name" value="IMIDAZOLE GLYCEROL PHOSPHATE SYNTHASE SUBUNIT HISF/H IGP SYNTHASE SUBUNIT HISF/H"/>
    <property type="match status" value="1"/>
</dbReference>